<protein>
    <submittedName>
        <fullName evidence="10">Alkaline phosphatase</fullName>
        <ecNumber evidence="10">3.1.3.1</ecNumber>
    </submittedName>
</protein>
<keyword evidence="8" id="KW-0460">Magnesium</keyword>
<proteinExistence type="inferred from homology"/>
<feature type="compositionally biased region" description="Basic and acidic residues" evidence="9">
    <location>
        <begin position="256"/>
        <end position="269"/>
    </location>
</feature>
<dbReference type="SMART" id="SM00098">
    <property type="entry name" value="alkPPc"/>
    <property type="match status" value="1"/>
</dbReference>
<dbReference type="PANTHER" id="PTHR11596:SF5">
    <property type="entry name" value="ALKALINE PHOSPHATASE"/>
    <property type="match status" value="1"/>
</dbReference>
<comment type="cofactor">
    <cofactor evidence="1">
        <name>Mg(2+)</name>
        <dbReference type="ChEBI" id="CHEBI:18420"/>
    </cofactor>
</comment>
<organism evidence="10">
    <name type="scientific">hydrothermal vent metagenome</name>
    <dbReference type="NCBI Taxonomy" id="652676"/>
    <lineage>
        <taxon>unclassified sequences</taxon>
        <taxon>metagenomes</taxon>
        <taxon>ecological metagenomes</taxon>
    </lineage>
</organism>
<dbReference type="SUPFAM" id="SSF53649">
    <property type="entry name" value="Alkaline phosphatase-like"/>
    <property type="match status" value="1"/>
</dbReference>
<feature type="region of interest" description="Disordered" evidence="9">
    <location>
        <begin position="245"/>
        <end position="269"/>
    </location>
</feature>
<dbReference type="GO" id="GO:0004035">
    <property type="term" value="F:alkaline phosphatase activity"/>
    <property type="evidence" value="ECO:0007669"/>
    <property type="project" value="UniProtKB-EC"/>
</dbReference>
<evidence type="ECO:0000256" key="9">
    <source>
        <dbReference type="SAM" id="MobiDB-lite"/>
    </source>
</evidence>
<reference evidence="10" key="1">
    <citation type="submission" date="2015-10" db="EMBL/GenBank/DDBJ databases">
        <authorList>
            <person name="Gilbert D.G."/>
        </authorList>
    </citation>
    <scope>NUCLEOTIDE SEQUENCE</scope>
</reference>
<dbReference type="InterPro" id="IPR018299">
    <property type="entry name" value="Alkaline_phosphatase_AS"/>
</dbReference>
<evidence type="ECO:0000256" key="8">
    <source>
        <dbReference type="ARBA" id="ARBA00022842"/>
    </source>
</evidence>
<dbReference type="Gene3D" id="3.40.720.10">
    <property type="entry name" value="Alkaline Phosphatase, subunit A"/>
    <property type="match status" value="1"/>
</dbReference>
<evidence type="ECO:0000313" key="10">
    <source>
        <dbReference type="EMBL" id="CUS57119.1"/>
    </source>
</evidence>
<keyword evidence="7" id="KW-0862">Zinc</keyword>
<evidence type="ECO:0000256" key="6">
    <source>
        <dbReference type="ARBA" id="ARBA00022801"/>
    </source>
</evidence>
<comment type="cofactor">
    <cofactor evidence="2">
        <name>Zn(2+)</name>
        <dbReference type="ChEBI" id="CHEBI:29105"/>
    </cofactor>
</comment>
<dbReference type="PANTHER" id="PTHR11596">
    <property type="entry name" value="ALKALINE PHOSPHATASE"/>
    <property type="match status" value="1"/>
</dbReference>
<gene>
    <name evidence="10" type="ORF">MGWOODY_Hyp722</name>
</gene>
<dbReference type="CDD" id="cd16012">
    <property type="entry name" value="ALP"/>
    <property type="match status" value="1"/>
</dbReference>
<keyword evidence="4" id="KW-0597">Phosphoprotein</keyword>
<dbReference type="EC" id="3.1.3.1" evidence="10"/>
<keyword evidence="6 10" id="KW-0378">Hydrolase</keyword>
<dbReference type="GO" id="GO:0046872">
    <property type="term" value="F:metal ion binding"/>
    <property type="evidence" value="ECO:0007669"/>
    <property type="project" value="UniProtKB-KW"/>
</dbReference>
<dbReference type="InterPro" id="IPR017850">
    <property type="entry name" value="Alkaline_phosphatase_core_sf"/>
</dbReference>
<evidence type="ECO:0000256" key="4">
    <source>
        <dbReference type="ARBA" id="ARBA00022553"/>
    </source>
</evidence>
<comment type="similarity">
    <text evidence="3">Belongs to the alkaline phosphatase family.</text>
</comment>
<evidence type="ECO:0000256" key="5">
    <source>
        <dbReference type="ARBA" id="ARBA00022723"/>
    </source>
</evidence>
<dbReference type="PROSITE" id="PS00123">
    <property type="entry name" value="ALKALINE_PHOSPHATASE"/>
    <property type="match status" value="1"/>
</dbReference>
<dbReference type="Pfam" id="PF00245">
    <property type="entry name" value="Alk_phosphatase"/>
    <property type="match status" value="1"/>
</dbReference>
<accession>A0A160U3P8</accession>
<keyword evidence="5" id="KW-0479">Metal-binding</keyword>
<dbReference type="EMBL" id="CZQD01000038">
    <property type="protein sequence ID" value="CUS57119.1"/>
    <property type="molecule type" value="Genomic_DNA"/>
</dbReference>
<evidence type="ECO:0000256" key="3">
    <source>
        <dbReference type="ARBA" id="ARBA00005984"/>
    </source>
</evidence>
<name>A0A160U3P8_9ZZZZ</name>
<dbReference type="PROSITE" id="PS51257">
    <property type="entry name" value="PROKAR_LIPOPROTEIN"/>
    <property type="match status" value="1"/>
</dbReference>
<evidence type="ECO:0000256" key="7">
    <source>
        <dbReference type="ARBA" id="ARBA00022833"/>
    </source>
</evidence>
<dbReference type="InterPro" id="IPR001952">
    <property type="entry name" value="Alkaline_phosphatase"/>
</dbReference>
<dbReference type="AlphaFoldDB" id="A0A160U3P8"/>
<dbReference type="PRINTS" id="PR00113">
    <property type="entry name" value="ALKPHPHTASE"/>
</dbReference>
<evidence type="ECO:0000256" key="2">
    <source>
        <dbReference type="ARBA" id="ARBA00001947"/>
    </source>
</evidence>
<evidence type="ECO:0000256" key="1">
    <source>
        <dbReference type="ARBA" id="ARBA00001946"/>
    </source>
</evidence>
<sequence length="523" mass="55243">MRRTALSLASLTVLAVAGCSAPSDTAVAQSEASSAPLREGTTPIQASDSYYQSAAEAVETRIQERGVKSAKNIILFVGDGMSIPTITAARIYAGQQRGLDGESYTLAMDTLPYMALSKTYSHDYQVSDSASTATAMVTGAKVNSRTLGILKEAGFGNCASVEGRTTESIFELAERSGLATGLVSTARLTHATPASTFAKTPSRDWEADSDLKGGDAGDCKDIARQFIEWSEGDGFEVAMAGGRAPFTTTEQSDAEDANRTGSRTDGRDLTAEWTAKSADHVYVTDKAGFETIDFASNAKVLGLFEGSHMKFALDRDEDPAGEPSLVDLTKAAITRLSQDEDGFVLMVEGGRIDHGHHGVSAARALSETDELDQALAAALEMTDADETLIIVTADHSHTMTISGYPKRGNPILGKVVSGLDNAPMKAQDGKPYTTLSYASGMTACHLVDGEPDCTREDLSEIDTTEKNFQQPSLVFMPSETHGGDDVAIFATGPGSELVSGVMEQNEIFHVMGRASGLVAAPTE</sequence>